<feature type="region of interest" description="Disordered" evidence="1">
    <location>
        <begin position="111"/>
        <end position="283"/>
    </location>
</feature>
<evidence type="ECO:0000313" key="2">
    <source>
        <dbReference type="EMBL" id="MBB3080887.1"/>
    </source>
</evidence>
<comment type="caution">
    <text evidence="2">The sequence shown here is derived from an EMBL/GenBank/DDBJ whole genome shotgun (WGS) entry which is preliminary data.</text>
</comment>
<sequence>MHLPAPATSTRSRGQSGPRRPLSRPTYYSAPVLPTVTPAPKADSCRSAPSGAPPPEEAAARAPRGTGPSMCEAGAPRRALPGRWSAVKGRIVAREGHARCVPADDPALGAAVVRAQSGDEAGSRASAHQNPTTDRQLRAGDRRGAGGPWAPSRCTGRLAGRTGDRAPTRPGRPGRGRPRGRLDGPAAVPDDRVPDAQGPGGVAPHRGDGRHGHLRRGPAALRRSPDGPNTPDQDRRVPDQRQSGTTPRRPGRRASSAAAGRASADLPHRAGLAGRAHPGLRPR</sequence>
<evidence type="ECO:0000313" key="3">
    <source>
        <dbReference type="Proteomes" id="UP000572907"/>
    </source>
</evidence>
<accession>A0A7W4ZYE7</accession>
<keyword evidence="3" id="KW-1185">Reference proteome</keyword>
<feature type="compositionally biased region" description="Basic and acidic residues" evidence="1">
    <location>
        <begin position="135"/>
        <end position="144"/>
    </location>
</feature>
<evidence type="ECO:0000256" key="1">
    <source>
        <dbReference type="SAM" id="MobiDB-lite"/>
    </source>
</evidence>
<feature type="compositionally biased region" description="Low complexity" evidence="1">
    <location>
        <begin position="243"/>
        <end position="264"/>
    </location>
</feature>
<dbReference type="AlphaFoldDB" id="A0A7W4ZYE7"/>
<feature type="region of interest" description="Disordered" evidence="1">
    <location>
        <begin position="1"/>
        <end position="78"/>
    </location>
</feature>
<proteinExistence type="predicted"/>
<dbReference type="Proteomes" id="UP000572907">
    <property type="component" value="Unassembled WGS sequence"/>
</dbReference>
<gene>
    <name evidence="2" type="ORF">FHS41_007441</name>
</gene>
<name>A0A7W4ZYE7_9ACTN</name>
<reference evidence="2 3" key="1">
    <citation type="submission" date="2020-08" db="EMBL/GenBank/DDBJ databases">
        <title>Genomic Encyclopedia of Type Strains, Phase III (KMG-III): the genomes of soil and plant-associated and newly described type strains.</title>
        <authorList>
            <person name="Whitman W."/>
        </authorList>
    </citation>
    <scope>NUCLEOTIDE SEQUENCE [LARGE SCALE GENOMIC DNA]</scope>
    <source>
        <strain evidence="2 3">CECT 3237</strain>
    </source>
</reference>
<dbReference type="EMBL" id="JACHXE010000010">
    <property type="protein sequence ID" value="MBB3080887.1"/>
    <property type="molecule type" value="Genomic_DNA"/>
</dbReference>
<organism evidence="2 3">
    <name type="scientific">Streptomyces violarus</name>
    <dbReference type="NCBI Taxonomy" id="67380"/>
    <lineage>
        <taxon>Bacteria</taxon>
        <taxon>Bacillati</taxon>
        <taxon>Actinomycetota</taxon>
        <taxon>Actinomycetes</taxon>
        <taxon>Kitasatosporales</taxon>
        <taxon>Streptomycetaceae</taxon>
        <taxon>Streptomyces</taxon>
    </lineage>
</organism>
<protein>
    <submittedName>
        <fullName evidence="2">Uncharacterized protein</fullName>
    </submittedName>
</protein>
<feature type="compositionally biased region" description="Low complexity" evidence="1">
    <location>
        <begin position="60"/>
        <end position="69"/>
    </location>
</feature>